<feature type="binding site" evidence="8">
    <location>
        <position position="95"/>
    </location>
    <ligand>
        <name>Mg(2+)</name>
        <dbReference type="ChEBI" id="CHEBI:18420"/>
    </ligand>
</feature>
<dbReference type="HAMAP" id="MF_00265">
    <property type="entry name" value="VapC_Nob1"/>
    <property type="match status" value="1"/>
</dbReference>
<comment type="similarity">
    <text evidence="7 8">Belongs to the PINc/VapC protein family.</text>
</comment>
<keyword evidence="3 8" id="KW-0540">Nuclease</keyword>
<keyword evidence="11" id="KW-1185">Reference proteome</keyword>
<protein>
    <recommendedName>
        <fullName evidence="8">Ribonuclease VapC</fullName>
        <shortName evidence="8">RNase VapC</shortName>
        <ecNumber evidence="8">3.1.-.-</ecNumber>
    </recommendedName>
    <alternativeName>
        <fullName evidence="8">Toxin VapC</fullName>
    </alternativeName>
</protein>
<dbReference type="GO" id="GO:0016787">
    <property type="term" value="F:hydrolase activity"/>
    <property type="evidence" value="ECO:0007669"/>
    <property type="project" value="UniProtKB-KW"/>
</dbReference>
<evidence type="ECO:0000256" key="6">
    <source>
        <dbReference type="ARBA" id="ARBA00022842"/>
    </source>
</evidence>
<dbReference type="InterPro" id="IPR029060">
    <property type="entry name" value="PIN-like_dom_sf"/>
</dbReference>
<feature type="domain" description="PIN" evidence="9">
    <location>
        <begin position="5"/>
        <end position="121"/>
    </location>
</feature>
<comment type="cofactor">
    <cofactor evidence="1 8">
        <name>Mg(2+)</name>
        <dbReference type="ChEBI" id="CHEBI:18420"/>
    </cofactor>
</comment>
<dbReference type="STRING" id="1137991.SAMN05660642_02443"/>
<dbReference type="SUPFAM" id="SSF88723">
    <property type="entry name" value="PIN domain-like"/>
    <property type="match status" value="1"/>
</dbReference>
<dbReference type="RefSeq" id="WP_091218318.1">
    <property type="nucleotide sequence ID" value="NZ_FNHE01000005.1"/>
</dbReference>
<dbReference type="Pfam" id="PF01850">
    <property type="entry name" value="PIN"/>
    <property type="match status" value="1"/>
</dbReference>
<dbReference type="PANTHER" id="PTHR33653">
    <property type="entry name" value="RIBONUCLEASE VAPC2"/>
    <property type="match status" value="1"/>
</dbReference>
<evidence type="ECO:0000256" key="4">
    <source>
        <dbReference type="ARBA" id="ARBA00022723"/>
    </source>
</evidence>
<evidence type="ECO:0000256" key="2">
    <source>
        <dbReference type="ARBA" id="ARBA00022649"/>
    </source>
</evidence>
<dbReference type="InterPro" id="IPR022907">
    <property type="entry name" value="VapC_family"/>
</dbReference>
<dbReference type="GO" id="GO:0090729">
    <property type="term" value="F:toxin activity"/>
    <property type="evidence" value="ECO:0007669"/>
    <property type="project" value="UniProtKB-KW"/>
</dbReference>
<dbReference type="AlphaFoldDB" id="A0A1G9T0M5"/>
<dbReference type="CDD" id="cd18768">
    <property type="entry name" value="PIN_MtVapC4-C5-like"/>
    <property type="match status" value="1"/>
</dbReference>
<evidence type="ECO:0000256" key="3">
    <source>
        <dbReference type="ARBA" id="ARBA00022722"/>
    </source>
</evidence>
<feature type="binding site" evidence="8">
    <location>
        <position position="7"/>
    </location>
    <ligand>
        <name>Mg(2+)</name>
        <dbReference type="ChEBI" id="CHEBI:18420"/>
    </ligand>
</feature>
<evidence type="ECO:0000256" key="8">
    <source>
        <dbReference type="HAMAP-Rule" id="MF_00265"/>
    </source>
</evidence>
<comment type="function">
    <text evidence="8">Toxic component of a toxin-antitoxin (TA) system. An RNase.</text>
</comment>
<dbReference type="PANTHER" id="PTHR33653:SF1">
    <property type="entry name" value="RIBONUCLEASE VAPC2"/>
    <property type="match status" value="1"/>
</dbReference>
<keyword evidence="8" id="KW-0800">Toxin</keyword>
<sequence length="130" mass="13917">MSRGLLDTSVFIAREGRGLDVSALPDEVAVSVVTYGELRAGVLAATDVSVRSRRLSTLQTVAELHPLPVDTAVADEWARLRLLLATAGRRVDVNDTWIAATALAHDVPVVTQDTDYAALAEISDLRVIPV</sequence>
<evidence type="ECO:0000313" key="10">
    <source>
        <dbReference type="EMBL" id="SDM41157.1"/>
    </source>
</evidence>
<keyword evidence="4 8" id="KW-0479">Metal-binding</keyword>
<evidence type="ECO:0000256" key="5">
    <source>
        <dbReference type="ARBA" id="ARBA00022801"/>
    </source>
</evidence>
<dbReference type="InterPro" id="IPR050556">
    <property type="entry name" value="Type_II_TA_system_RNase"/>
</dbReference>
<organism evidence="10 11">
    <name type="scientific">Geodermatophilus siccatus</name>
    <dbReference type="NCBI Taxonomy" id="1137991"/>
    <lineage>
        <taxon>Bacteria</taxon>
        <taxon>Bacillati</taxon>
        <taxon>Actinomycetota</taxon>
        <taxon>Actinomycetes</taxon>
        <taxon>Geodermatophilales</taxon>
        <taxon>Geodermatophilaceae</taxon>
        <taxon>Geodermatophilus</taxon>
    </lineage>
</organism>
<gene>
    <name evidence="8" type="primary">vapC</name>
    <name evidence="10" type="ORF">SAMN05660642_02443</name>
</gene>
<proteinExistence type="inferred from homology"/>
<keyword evidence="5 8" id="KW-0378">Hydrolase</keyword>
<dbReference type="EMBL" id="FNHE01000005">
    <property type="protein sequence ID" value="SDM41157.1"/>
    <property type="molecule type" value="Genomic_DNA"/>
</dbReference>
<accession>A0A1G9T0M5</accession>
<dbReference type="EC" id="3.1.-.-" evidence="8"/>
<evidence type="ECO:0000259" key="9">
    <source>
        <dbReference type="Pfam" id="PF01850"/>
    </source>
</evidence>
<dbReference type="GO" id="GO:0004540">
    <property type="term" value="F:RNA nuclease activity"/>
    <property type="evidence" value="ECO:0007669"/>
    <property type="project" value="InterPro"/>
</dbReference>
<reference evidence="11" key="1">
    <citation type="submission" date="2016-10" db="EMBL/GenBank/DDBJ databases">
        <authorList>
            <person name="Varghese N."/>
            <person name="Submissions S."/>
        </authorList>
    </citation>
    <scope>NUCLEOTIDE SEQUENCE [LARGE SCALE GENOMIC DNA]</scope>
    <source>
        <strain evidence="11">DSM 45419</strain>
    </source>
</reference>
<dbReference type="OrthoDB" id="9799448at2"/>
<dbReference type="Gene3D" id="3.40.50.1010">
    <property type="entry name" value="5'-nuclease"/>
    <property type="match status" value="1"/>
</dbReference>
<dbReference type="InterPro" id="IPR002716">
    <property type="entry name" value="PIN_dom"/>
</dbReference>
<dbReference type="Proteomes" id="UP000198680">
    <property type="component" value="Unassembled WGS sequence"/>
</dbReference>
<keyword evidence="6 8" id="KW-0460">Magnesium</keyword>
<evidence type="ECO:0000256" key="1">
    <source>
        <dbReference type="ARBA" id="ARBA00001946"/>
    </source>
</evidence>
<dbReference type="GO" id="GO:0000287">
    <property type="term" value="F:magnesium ion binding"/>
    <property type="evidence" value="ECO:0007669"/>
    <property type="project" value="UniProtKB-UniRule"/>
</dbReference>
<name>A0A1G9T0M5_9ACTN</name>
<evidence type="ECO:0000256" key="7">
    <source>
        <dbReference type="ARBA" id="ARBA00038093"/>
    </source>
</evidence>
<keyword evidence="2 8" id="KW-1277">Toxin-antitoxin system</keyword>
<evidence type="ECO:0000313" key="11">
    <source>
        <dbReference type="Proteomes" id="UP000198680"/>
    </source>
</evidence>